<reference evidence="5" key="2">
    <citation type="submission" date="2021-09" db="EMBL/GenBank/DDBJ databases">
        <authorList>
            <person name="Jia N."/>
            <person name="Wang J."/>
            <person name="Shi W."/>
            <person name="Du L."/>
            <person name="Sun Y."/>
            <person name="Zhan W."/>
            <person name="Jiang J."/>
            <person name="Wang Q."/>
            <person name="Zhang B."/>
            <person name="Ji P."/>
            <person name="Sakyi L.B."/>
            <person name="Cui X."/>
            <person name="Yuan T."/>
            <person name="Jiang B."/>
            <person name="Yang W."/>
            <person name="Lam T.T.-Y."/>
            <person name="Chang Q."/>
            <person name="Ding S."/>
            <person name="Wang X."/>
            <person name="Zhu J."/>
            <person name="Ruan X."/>
            <person name="Zhao L."/>
            <person name="Wei J."/>
            <person name="Que T."/>
            <person name="Du C."/>
            <person name="Cheng J."/>
            <person name="Dai P."/>
            <person name="Han X."/>
            <person name="Huang E."/>
            <person name="Gao Y."/>
            <person name="Liu J."/>
            <person name="Shao H."/>
            <person name="Ye R."/>
            <person name="Li L."/>
            <person name="Wei W."/>
            <person name="Wang X."/>
            <person name="Wang C."/>
            <person name="Huo Q."/>
            <person name="Li W."/>
            <person name="Guo W."/>
            <person name="Chen H."/>
            <person name="Chen S."/>
            <person name="Zhou L."/>
            <person name="Zhou L."/>
            <person name="Ni X."/>
            <person name="Tian J."/>
            <person name="Zhou Y."/>
            <person name="Sheng Y."/>
            <person name="Liu T."/>
            <person name="Pan Y."/>
            <person name="Xia L."/>
            <person name="Li J."/>
            <person name="Zhao F."/>
            <person name="Cao W."/>
        </authorList>
    </citation>
    <scope>NUCLEOTIDE SEQUENCE</scope>
    <source>
        <strain evidence="5">Rmic-2018</strain>
        <tissue evidence="5">Larvae</tissue>
    </source>
</reference>
<dbReference type="EMBL" id="JABSTU010000006">
    <property type="protein sequence ID" value="KAH8027645.1"/>
    <property type="molecule type" value="Genomic_DNA"/>
</dbReference>
<sequence>MMQCVGTRVSREVAPRHSPEEEQGSPLPAAMVTKEEEETPTTVPHLPISIIIRERRHFLVCVAQPIPHPSNIEVPLGTHTFLSRHNPSMCFTHVDDRCVVAAARGSPRRRH</sequence>
<keyword evidence="3" id="KW-0539">Nucleus</keyword>
<comment type="caution">
    <text evidence="5">The sequence shown here is derived from an EMBL/GenBank/DDBJ whole genome shotgun (WGS) entry which is preliminary data.</text>
</comment>
<dbReference type="PANTHER" id="PTHR23043:SF17">
    <property type="entry name" value="PROTEIN SIMILAR"/>
    <property type="match status" value="1"/>
</dbReference>
<reference evidence="5" key="1">
    <citation type="journal article" date="2020" name="Cell">
        <title>Large-Scale Comparative Analyses of Tick Genomes Elucidate Their Genetic Diversity and Vector Capacities.</title>
        <authorList>
            <consortium name="Tick Genome and Microbiome Consortium (TIGMIC)"/>
            <person name="Jia N."/>
            <person name="Wang J."/>
            <person name="Shi W."/>
            <person name="Du L."/>
            <person name="Sun Y."/>
            <person name="Zhan W."/>
            <person name="Jiang J.F."/>
            <person name="Wang Q."/>
            <person name="Zhang B."/>
            <person name="Ji P."/>
            <person name="Bell-Sakyi L."/>
            <person name="Cui X.M."/>
            <person name="Yuan T.T."/>
            <person name="Jiang B.G."/>
            <person name="Yang W.F."/>
            <person name="Lam T.T."/>
            <person name="Chang Q.C."/>
            <person name="Ding S.J."/>
            <person name="Wang X.J."/>
            <person name="Zhu J.G."/>
            <person name="Ruan X.D."/>
            <person name="Zhao L."/>
            <person name="Wei J.T."/>
            <person name="Ye R.Z."/>
            <person name="Que T.C."/>
            <person name="Du C.H."/>
            <person name="Zhou Y.H."/>
            <person name="Cheng J.X."/>
            <person name="Dai P.F."/>
            <person name="Guo W.B."/>
            <person name="Han X.H."/>
            <person name="Huang E.J."/>
            <person name="Li L.F."/>
            <person name="Wei W."/>
            <person name="Gao Y.C."/>
            <person name="Liu J.Z."/>
            <person name="Shao H.Z."/>
            <person name="Wang X."/>
            <person name="Wang C.C."/>
            <person name="Yang T.C."/>
            <person name="Huo Q.B."/>
            <person name="Li W."/>
            <person name="Chen H.Y."/>
            <person name="Chen S.E."/>
            <person name="Zhou L.G."/>
            <person name="Ni X.B."/>
            <person name="Tian J.H."/>
            <person name="Sheng Y."/>
            <person name="Liu T."/>
            <person name="Pan Y.S."/>
            <person name="Xia L.Y."/>
            <person name="Li J."/>
            <person name="Zhao F."/>
            <person name="Cao W.C."/>
        </authorList>
    </citation>
    <scope>NUCLEOTIDE SEQUENCE</scope>
    <source>
        <strain evidence="5">Rmic-2018</strain>
    </source>
</reference>
<accession>A0A9J6E065</accession>
<dbReference type="GO" id="GO:0000977">
    <property type="term" value="F:RNA polymerase II transcription regulatory region sequence-specific DNA binding"/>
    <property type="evidence" value="ECO:0007669"/>
    <property type="project" value="TreeGrafter"/>
</dbReference>
<feature type="region of interest" description="Disordered" evidence="4">
    <location>
        <begin position="1"/>
        <end position="42"/>
    </location>
</feature>
<feature type="compositionally biased region" description="Basic and acidic residues" evidence="4">
    <location>
        <begin position="9"/>
        <end position="20"/>
    </location>
</feature>
<keyword evidence="1" id="KW-0805">Transcription regulation</keyword>
<keyword evidence="6" id="KW-1185">Reference proteome</keyword>
<evidence type="ECO:0000256" key="2">
    <source>
        <dbReference type="ARBA" id="ARBA00023163"/>
    </source>
</evidence>
<dbReference type="Proteomes" id="UP000821866">
    <property type="component" value="Chromosome 4"/>
</dbReference>
<evidence type="ECO:0000313" key="5">
    <source>
        <dbReference type="EMBL" id="KAH8027645.1"/>
    </source>
</evidence>
<dbReference type="PANTHER" id="PTHR23043">
    <property type="entry name" value="HYPOXIA-INDUCIBLE FACTOR 1 ALPHA"/>
    <property type="match status" value="1"/>
</dbReference>
<dbReference type="GO" id="GO:0010557">
    <property type="term" value="P:positive regulation of macromolecule biosynthetic process"/>
    <property type="evidence" value="ECO:0007669"/>
    <property type="project" value="UniProtKB-ARBA"/>
</dbReference>
<dbReference type="VEuPathDB" id="VectorBase:LOC119167077"/>
<dbReference type="AlphaFoldDB" id="A0A9J6E065"/>
<evidence type="ECO:0000256" key="1">
    <source>
        <dbReference type="ARBA" id="ARBA00023015"/>
    </source>
</evidence>
<dbReference type="GO" id="GO:0071456">
    <property type="term" value="P:cellular response to hypoxia"/>
    <property type="evidence" value="ECO:0007669"/>
    <property type="project" value="TreeGrafter"/>
</dbReference>
<proteinExistence type="predicted"/>
<keyword evidence="2" id="KW-0804">Transcription</keyword>
<gene>
    <name evidence="5" type="ORF">HPB51_007195</name>
</gene>
<evidence type="ECO:0000256" key="3">
    <source>
        <dbReference type="ARBA" id="ARBA00023242"/>
    </source>
</evidence>
<dbReference type="GO" id="GO:0000981">
    <property type="term" value="F:DNA-binding transcription factor activity, RNA polymerase II-specific"/>
    <property type="evidence" value="ECO:0007669"/>
    <property type="project" value="TreeGrafter"/>
</dbReference>
<name>A0A9J6E065_RHIMP</name>
<evidence type="ECO:0000313" key="6">
    <source>
        <dbReference type="Proteomes" id="UP000821866"/>
    </source>
</evidence>
<protein>
    <submittedName>
        <fullName evidence="5">Uncharacterized protein</fullName>
    </submittedName>
</protein>
<evidence type="ECO:0000256" key="4">
    <source>
        <dbReference type="SAM" id="MobiDB-lite"/>
    </source>
</evidence>
<organism evidence="5 6">
    <name type="scientific">Rhipicephalus microplus</name>
    <name type="common">Cattle tick</name>
    <name type="synonym">Boophilus microplus</name>
    <dbReference type="NCBI Taxonomy" id="6941"/>
    <lineage>
        <taxon>Eukaryota</taxon>
        <taxon>Metazoa</taxon>
        <taxon>Ecdysozoa</taxon>
        <taxon>Arthropoda</taxon>
        <taxon>Chelicerata</taxon>
        <taxon>Arachnida</taxon>
        <taxon>Acari</taxon>
        <taxon>Parasitiformes</taxon>
        <taxon>Ixodida</taxon>
        <taxon>Ixodoidea</taxon>
        <taxon>Ixodidae</taxon>
        <taxon>Rhipicephalinae</taxon>
        <taxon>Rhipicephalus</taxon>
        <taxon>Boophilus</taxon>
    </lineage>
</organism>